<dbReference type="AlphaFoldDB" id="A0A9W8XBM8"/>
<dbReference type="Pfam" id="PF14856">
    <property type="entry name" value="Hce2"/>
    <property type="match status" value="1"/>
</dbReference>
<evidence type="ECO:0000313" key="4">
    <source>
        <dbReference type="Proteomes" id="UP001140513"/>
    </source>
</evidence>
<feature type="chain" id="PRO_5040776791" description="Ecp2 effector protein-like domain-containing protein" evidence="1">
    <location>
        <begin position="21"/>
        <end position="148"/>
    </location>
</feature>
<keyword evidence="4" id="KW-1185">Reference proteome</keyword>
<sequence length="148" mass="15985">MQIFSLPIVLFGLLATFVAANQCTGNKSNAGYCEVLTYEDRTNNNGSPPSTSQCESSCKDVLTDAGDWSVSFKGQAAGYVQRMVNSACSFSVGRGNGEPSAYQFFMDNQDIVDILDEVNRRFGGAHTGKVSAQGTMRCQGHPATWYVD</sequence>
<comment type="caution">
    <text evidence="3">The sequence shown here is derived from an EMBL/GenBank/DDBJ whole genome shotgun (WGS) entry which is preliminary data.</text>
</comment>
<gene>
    <name evidence="3" type="ORF">N0V89_010638</name>
</gene>
<name>A0A9W8XBM8_9PLEO</name>
<accession>A0A9W8XBM8</accession>
<evidence type="ECO:0000259" key="2">
    <source>
        <dbReference type="Pfam" id="PF14856"/>
    </source>
</evidence>
<dbReference type="OrthoDB" id="73875at2759"/>
<dbReference type="Proteomes" id="UP001140513">
    <property type="component" value="Unassembled WGS sequence"/>
</dbReference>
<reference evidence="3" key="1">
    <citation type="submission" date="2022-10" db="EMBL/GenBank/DDBJ databases">
        <title>Tapping the CABI collections for fungal endophytes: first genome assemblies for Collariella, Neodidymelliopsis, Ascochyta clinopodiicola, Didymella pomorum, Didymosphaeria variabile, Neocosmospora piperis and Neocucurbitaria cava.</title>
        <authorList>
            <person name="Hill R."/>
        </authorList>
    </citation>
    <scope>NUCLEOTIDE SEQUENCE</scope>
    <source>
        <strain evidence="3">IMI 356815</strain>
    </source>
</reference>
<evidence type="ECO:0000313" key="3">
    <source>
        <dbReference type="EMBL" id="KAJ4346706.1"/>
    </source>
</evidence>
<organism evidence="3 4">
    <name type="scientific">Didymosphaeria variabile</name>
    <dbReference type="NCBI Taxonomy" id="1932322"/>
    <lineage>
        <taxon>Eukaryota</taxon>
        <taxon>Fungi</taxon>
        <taxon>Dikarya</taxon>
        <taxon>Ascomycota</taxon>
        <taxon>Pezizomycotina</taxon>
        <taxon>Dothideomycetes</taxon>
        <taxon>Pleosporomycetidae</taxon>
        <taxon>Pleosporales</taxon>
        <taxon>Massarineae</taxon>
        <taxon>Didymosphaeriaceae</taxon>
        <taxon>Didymosphaeria</taxon>
    </lineage>
</organism>
<dbReference type="GeneID" id="80914168"/>
<proteinExistence type="predicted"/>
<dbReference type="RefSeq" id="XP_056066506.1">
    <property type="nucleotide sequence ID" value="XM_056219379.1"/>
</dbReference>
<feature type="domain" description="Ecp2 effector protein-like" evidence="2">
    <location>
        <begin position="32"/>
        <end position="138"/>
    </location>
</feature>
<dbReference type="InterPro" id="IPR029226">
    <property type="entry name" value="Ecp2-like"/>
</dbReference>
<dbReference type="EMBL" id="JAPEUX010000008">
    <property type="protein sequence ID" value="KAJ4346706.1"/>
    <property type="molecule type" value="Genomic_DNA"/>
</dbReference>
<keyword evidence="1" id="KW-0732">Signal</keyword>
<protein>
    <recommendedName>
        <fullName evidence="2">Ecp2 effector protein-like domain-containing protein</fullName>
    </recommendedName>
</protein>
<evidence type="ECO:0000256" key="1">
    <source>
        <dbReference type="SAM" id="SignalP"/>
    </source>
</evidence>
<feature type="signal peptide" evidence="1">
    <location>
        <begin position="1"/>
        <end position="20"/>
    </location>
</feature>